<dbReference type="EMBL" id="VSRR010017041">
    <property type="protein sequence ID" value="MPC59970.1"/>
    <property type="molecule type" value="Genomic_DNA"/>
</dbReference>
<protein>
    <submittedName>
        <fullName evidence="1">Uncharacterized protein</fullName>
    </submittedName>
</protein>
<proteinExistence type="predicted"/>
<reference evidence="1 2" key="1">
    <citation type="submission" date="2019-05" db="EMBL/GenBank/DDBJ databases">
        <title>Another draft genome of Portunus trituberculatus and its Hox gene families provides insights of decapod evolution.</title>
        <authorList>
            <person name="Jeong J.-H."/>
            <person name="Song I."/>
            <person name="Kim S."/>
            <person name="Choi T."/>
            <person name="Kim D."/>
            <person name="Ryu S."/>
            <person name="Kim W."/>
        </authorList>
    </citation>
    <scope>NUCLEOTIDE SEQUENCE [LARGE SCALE GENOMIC DNA]</scope>
    <source>
        <tissue evidence="1">Muscle</tissue>
    </source>
</reference>
<sequence>MVVDRPVAAFTFPPPAPSLFRPASLVSQPQSLLIPRLARPHPSHCPIQPRLTRSHSSHCPIQPHLARPHPSHCSIQPRPARVKAETMTAGCWVSSVRQVCLDLLHTCHAPRNPLPRLPELPATPPRAPV</sequence>
<dbReference type="Proteomes" id="UP000324222">
    <property type="component" value="Unassembled WGS sequence"/>
</dbReference>
<evidence type="ECO:0000313" key="1">
    <source>
        <dbReference type="EMBL" id="MPC59970.1"/>
    </source>
</evidence>
<keyword evidence="2" id="KW-1185">Reference proteome</keyword>
<name>A0A5B7GI56_PORTR</name>
<accession>A0A5B7GI56</accession>
<gene>
    <name evidence="1" type="ORF">E2C01_054003</name>
</gene>
<dbReference type="AlphaFoldDB" id="A0A5B7GI56"/>
<evidence type="ECO:0000313" key="2">
    <source>
        <dbReference type="Proteomes" id="UP000324222"/>
    </source>
</evidence>
<comment type="caution">
    <text evidence="1">The sequence shown here is derived from an EMBL/GenBank/DDBJ whole genome shotgun (WGS) entry which is preliminary data.</text>
</comment>
<organism evidence="1 2">
    <name type="scientific">Portunus trituberculatus</name>
    <name type="common">Swimming crab</name>
    <name type="synonym">Neptunus trituberculatus</name>
    <dbReference type="NCBI Taxonomy" id="210409"/>
    <lineage>
        <taxon>Eukaryota</taxon>
        <taxon>Metazoa</taxon>
        <taxon>Ecdysozoa</taxon>
        <taxon>Arthropoda</taxon>
        <taxon>Crustacea</taxon>
        <taxon>Multicrustacea</taxon>
        <taxon>Malacostraca</taxon>
        <taxon>Eumalacostraca</taxon>
        <taxon>Eucarida</taxon>
        <taxon>Decapoda</taxon>
        <taxon>Pleocyemata</taxon>
        <taxon>Brachyura</taxon>
        <taxon>Eubrachyura</taxon>
        <taxon>Portunoidea</taxon>
        <taxon>Portunidae</taxon>
        <taxon>Portuninae</taxon>
        <taxon>Portunus</taxon>
    </lineage>
</organism>